<evidence type="ECO:0008006" key="4">
    <source>
        <dbReference type="Google" id="ProtNLM"/>
    </source>
</evidence>
<accession>A0A7W7DVW0</accession>
<protein>
    <recommendedName>
        <fullName evidence="4">Tat pathway signal sequence domain protein</fullName>
    </recommendedName>
</protein>
<sequence>MTETTKNTTSRRAVTQGLAWSVPAVAAASAAPAMAATTPADPLYSYQVAVGGQAGLATSGCGVSRIDLGTLDPFSGANDGFGIYEMAGAESPATMATVEGPLDLVFALPAGLFLDQVDPTTAFRIVEGNYAPPEVVDTVTMTNPITGVTEDYYVFVYRYQGSLTQPTGAPGSGDTFDGSTLRLTTNDMKIDPNYCVNPDGTLDLRTGFFAGGYQGDWTQTGSFTTETGYTGDIDFPIDSNYPDNPESWITLGQR</sequence>
<dbReference type="Proteomes" id="UP000540191">
    <property type="component" value="Unassembled WGS sequence"/>
</dbReference>
<comment type="caution">
    <text evidence="2">The sequence shown here is derived from an EMBL/GenBank/DDBJ whole genome shotgun (WGS) entry which is preliminary data.</text>
</comment>
<evidence type="ECO:0000313" key="3">
    <source>
        <dbReference type="Proteomes" id="UP000540191"/>
    </source>
</evidence>
<name>A0A7W7DVW0_9MICC</name>
<dbReference type="InterPro" id="IPR006311">
    <property type="entry name" value="TAT_signal"/>
</dbReference>
<gene>
    <name evidence="2" type="ORF">HDA30_000040</name>
</gene>
<dbReference type="PROSITE" id="PS51318">
    <property type="entry name" value="TAT"/>
    <property type="match status" value="1"/>
</dbReference>
<feature type="signal peptide" evidence="1">
    <location>
        <begin position="1"/>
        <end position="35"/>
    </location>
</feature>
<proteinExistence type="predicted"/>
<dbReference type="AlphaFoldDB" id="A0A7W7DVW0"/>
<organism evidence="2 3">
    <name type="scientific">Micrococcus cohnii</name>
    <dbReference type="NCBI Taxonomy" id="993416"/>
    <lineage>
        <taxon>Bacteria</taxon>
        <taxon>Bacillati</taxon>
        <taxon>Actinomycetota</taxon>
        <taxon>Actinomycetes</taxon>
        <taxon>Micrococcales</taxon>
        <taxon>Micrococcaceae</taxon>
        <taxon>Micrococcus</taxon>
    </lineage>
</organism>
<keyword evidence="1" id="KW-0732">Signal</keyword>
<evidence type="ECO:0000256" key="1">
    <source>
        <dbReference type="SAM" id="SignalP"/>
    </source>
</evidence>
<keyword evidence="3" id="KW-1185">Reference proteome</keyword>
<dbReference type="RefSeq" id="WP_184240730.1">
    <property type="nucleotide sequence ID" value="NZ_JACHNA010000001.1"/>
</dbReference>
<evidence type="ECO:0000313" key="2">
    <source>
        <dbReference type="EMBL" id="MBB4734532.1"/>
    </source>
</evidence>
<reference evidence="2 3" key="1">
    <citation type="submission" date="2020-08" db="EMBL/GenBank/DDBJ databases">
        <title>Sequencing the genomes of 1000 actinobacteria strains.</title>
        <authorList>
            <person name="Klenk H.-P."/>
        </authorList>
    </citation>
    <scope>NUCLEOTIDE SEQUENCE [LARGE SCALE GENOMIC DNA]</scope>
    <source>
        <strain evidence="2 3">DSM 23974</strain>
    </source>
</reference>
<dbReference type="EMBL" id="JACHNA010000001">
    <property type="protein sequence ID" value="MBB4734532.1"/>
    <property type="molecule type" value="Genomic_DNA"/>
</dbReference>
<feature type="chain" id="PRO_5031562943" description="Tat pathway signal sequence domain protein" evidence="1">
    <location>
        <begin position="36"/>
        <end position="254"/>
    </location>
</feature>